<evidence type="ECO:0000256" key="3">
    <source>
        <dbReference type="ARBA" id="ARBA00022840"/>
    </source>
</evidence>
<evidence type="ECO:0000259" key="4">
    <source>
        <dbReference type="SMART" id="SM00382"/>
    </source>
</evidence>
<dbReference type="InterPro" id="IPR014721">
    <property type="entry name" value="Ribsml_uS5_D2-typ_fold_subgr"/>
</dbReference>
<dbReference type="InterPro" id="IPR045006">
    <property type="entry name" value="CHLI-like"/>
</dbReference>
<dbReference type="CDD" id="cd00009">
    <property type="entry name" value="AAA"/>
    <property type="match status" value="1"/>
</dbReference>
<dbReference type="Pfam" id="PF01078">
    <property type="entry name" value="Mg_chelatase"/>
    <property type="match status" value="1"/>
</dbReference>
<dbReference type="SUPFAM" id="SSF52540">
    <property type="entry name" value="P-loop containing nucleoside triphosphate hydrolases"/>
    <property type="match status" value="1"/>
</dbReference>
<dbReference type="PANTHER" id="PTHR32039:SF7">
    <property type="entry name" value="COMPETENCE PROTEIN COMM"/>
    <property type="match status" value="1"/>
</dbReference>
<dbReference type="GO" id="GO:0005524">
    <property type="term" value="F:ATP binding"/>
    <property type="evidence" value="ECO:0007669"/>
    <property type="project" value="UniProtKB-KW"/>
</dbReference>
<dbReference type="AlphaFoldDB" id="A0AAU9EFP2"/>
<dbReference type="Gene3D" id="3.30.230.10">
    <property type="match status" value="1"/>
</dbReference>
<dbReference type="GO" id="GO:0003677">
    <property type="term" value="F:DNA binding"/>
    <property type="evidence" value="ECO:0007669"/>
    <property type="project" value="InterPro"/>
</dbReference>
<dbReference type="InterPro" id="IPR020568">
    <property type="entry name" value="Ribosomal_Su5_D2-typ_SF"/>
</dbReference>
<dbReference type="EMBL" id="AP028654">
    <property type="protein sequence ID" value="BEP30334.1"/>
    <property type="molecule type" value="Genomic_DNA"/>
</dbReference>
<dbReference type="InterPro" id="IPR003593">
    <property type="entry name" value="AAA+_ATPase"/>
</dbReference>
<sequence>MATIINSIGISGIEGYAVEVQVKILSGITVMNIVGLGDISVKEAKDRIESAFDQINCIFPKKKIIVNLSPSDIKKSGTYYDLPMFIGLLLESEQLVPRGINLNEVAFLGEISLTGYLNYFSGVLPMVIAAKRCGFKKVVLPKSLIREASNVKGITLIGLDSIEEVIKWIEKRLYYKEIIIKNKENISKNNIDFSDVIGNEEVIKYVTVAAAGNHNILLIGPPGCGKSMIAKRIPTILPSLTEEELLEVMSIHSVSGTLKESEESIQRPFRSPHYNTSVSAIIGGGRNAMPGEISLAHNGVLFLDEFPEFSRKTLESLRQPLEDRFVTVARVRQTNTFPSNFMLVAAMNPCPCGYYGLDKCKCSVYEVRKYKQRISGPILDRLDIQKYMTKTDLFSKESNINRITSSELKEKVVLARNIQQERFKNIKGIRTNGEMEILHNKEFCKLDNETNELLEKSFNRYQFSARAYNKIMNIARTFADLDSAMNIRKQDIVSALMARDFDK</sequence>
<keyword evidence="6" id="KW-1185">Reference proteome</keyword>
<dbReference type="SUPFAM" id="SSF54211">
    <property type="entry name" value="Ribosomal protein S5 domain 2-like"/>
    <property type="match status" value="1"/>
</dbReference>
<dbReference type="InterPro" id="IPR004482">
    <property type="entry name" value="Mg_chelat-rel"/>
</dbReference>
<gene>
    <name evidence="5" type="ORF">HLPR_26650</name>
</gene>
<dbReference type="InterPro" id="IPR027417">
    <property type="entry name" value="P-loop_NTPase"/>
</dbReference>
<dbReference type="InterPro" id="IPR000523">
    <property type="entry name" value="Mg_chelatse_chII-like_cat_dom"/>
</dbReference>
<dbReference type="InterPro" id="IPR025158">
    <property type="entry name" value="Mg_chelat-rel_C"/>
</dbReference>
<comment type="similarity">
    <text evidence="1">Belongs to the Mg-chelatase subunits D/I family. ComM subfamily.</text>
</comment>
<dbReference type="PRINTS" id="PR01657">
    <property type="entry name" value="MCMFAMILY"/>
</dbReference>
<feature type="domain" description="AAA+ ATPase" evidence="4">
    <location>
        <begin position="212"/>
        <end position="392"/>
    </location>
</feature>
<evidence type="ECO:0000256" key="2">
    <source>
        <dbReference type="ARBA" id="ARBA00022741"/>
    </source>
</evidence>
<keyword evidence="2" id="KW-0547">Nucleotide-binding</keyword>
<accession>A0AAU9EFP2</accession>
<evidence type="ECO:0000313" key="6">
    <source>
        <dbReference type="Proteomes" id="UP001321786"/>
    </source>
</evidence>
<name>A0AAU9EFP2_9FIRM</name>
<reference evidence="5 6" key="1">
    <citation type="submission" date="2023-08" db="EMBL/GenBank/DDBJ databases">
        <title>Helicovermis profunda gen. nov., sp. nov., a novel mesophilic, fermentative bacterium within the Bacillota from a deep-sea hydrothermal vent chimney.</title>
        <authorList>
            <person name="Miyazaki U."/>
            <person name="Mizutani D."/>
            <person name="Hashimoto Y."/>
            <person name="Tame A."/>
            <person name="Sawayama S."/>
            <person name="Miyazaki J."/>
            <person name="Takai K."/>
            <person name="Nakagawa S."/>
        </authorList>
    </citation>
    <scope>NUCLEOTIDE SEQUENCE [LARGE SCALE GENOMIC DNA]</scope>
    <source>
        <strain evidence="5 6">S502</strain>
    </source>
</reference>
<dbReference type="SMART" id="SM00382">
    <property type="entry name" value="AAA"/>
    <property type="match status" value="1"/>
</dbReference>
<dbReference type="Gene3D" id="3.40.50.300">
    <property type="entry name" value="P-loop containing nucleotide triphosphate hydrolases"/>
    <property type="match status" value="1"/>
</dbReference>
<dbReference type="InterPro" id="IPR001208">
    <property type="entry name" value="MCM_dom"/>
</dbReference>
<dbReference type="NCBIfam" id="TIGR00368">
    <property type="entry name" value="YifB family Mg chelatase-like AAA ATPase"/>
    <property type="match status" value="1"/>
</dbReference>
<dbReference type="Pfam" id="PF13541">
    <property type="entry name" value="ChlI"/>
    <property type="match status" value="1"/>
</dbReference>
<dbReference type="KEGG" id="hprf:HLPR_26650"/>
<dbReference type="Proteomes" id="UP001321786">
    <property type="component" value="Chromosome"/>
</dbReference>
<proteinExistence type="inferred from homology"/>
<organism evidence="5 6">
    <name type="scientific">Helicovermis profundi</name>
    <dbReference type="NCBI Taxonomy" id="3065157"/>
    <lineage>
        <taxon>Bacteria</taxon>
        <taxon>Bacillati</taxon>
        <taxon>Bacillota</taxon>
        <taxon>Clostridia</taxon>
        <taxon>Helicovermis</taxon>
    </lineage>
</organism>
<keyword evidence="3" id="KW-0067">ATP-binding</keyword>
<evidence type="ECO:0000256" key="1">
    <source>
        <dbReference type="ARBA" id="ARBA00006354"/>
    </source>
</evidence>
<dbReference type="RefSeq" id="WP_338535925.1">
    <property type="nucleotide sequence ID" value="NZ_AP028654.1"/>
</dbReference>
<dbReference type="Pfam" id="PF13335">
    <property type="entry name" value="Mg_chelatase_C"/>
    <property type="match status" value="1"/>
</dbReference>
<protein>
    <submittedName>
        <fullName evidence="5">YifB family Mg chelatase-like AAA ATPase</fullName>
    </submittedName>
</protein>
<evidence type="ECO:0000313" key="5">
    <source>
        <dbReference type="EMBL" id="BEP30334.1"/>
    </source>
</evidence>
<dbReference type="PANTHER" id="PTHR32039">
    <property type="entry name" value="MAGNESIUM-CHELATASE SUBUNIT CHLI"/>
    <property type="match status" value="1"/>
</dbReference>